<proteinExistence type="inferred from homology"/>
<evidence type="ECO:0000313" key="14">
    <source>
        <dbReference type="Proteomes" id="UP001153714"/>
    </source>
</evidence>
<keyword evidence="9" id="KW-0482">Metalloprotease</keyword>
<dbReference type="SUPFAM" id="SSF53187">
    <property type="entry name" value="Zn-dependent exopeptidases"/>
    <property type="match status" value="1"/>
</dbReference>
<evidence type="ECO:0000256" key="11">
    <source>
        <dbReference type="PROSITE-ProRule" id="PRU01379"/>
    </source>
</evidence>
<keyword evidence="14" id="KW-1185">Reference proteome</keyword>
<comment type="similarity">
    <text evidence="2 11">Belongs to the peptidase M14 family.</text>
</comment>
<accession>A0A9N9QSU5</accession>
<dbReference type="OrthoDB" id="3626597at2759"/>
<dbReference type="GO" id="GO:0005615">
    <property type="term" value="C:extracellular space"/>
    <property type="evidence" value="ECO:0007669"/>
    <property type="project" value="TreeGrafter"/>
</dbReference>
<evidence type="ECO:0000256" key="7">
    <source>
        <dbReference type="ARBA" id="ARBA00022801"/>
    </source>
</evidence>
<evidence type="ECO:0000256" key="3">
    <source>
        <dbReference type="ARBA" id="ARBA00022645"/>
    </source>
</evidence>
<organism evidence="13 14">
    <name type="scientific">Diatraea saccharalis</name>
    <name type="common">sugarcane borer</name>
    <dbReference type="NCBI Taxonomy" id="40085"/>
    <lineage>
        <taxon>Eukaryota</taxon>
        <taxon>Metazoa</taxon>
        <taxon>Ecdysozoa</taxon>
        <taxon>Arthropoda</taxon>
        <taxon>Hexapoda</taxon>
        <taxon>Insecta</taxon>
        <taxon>Pterygota</taxon>
        <taxon>Neoptera</taxon>
        <taxon>Endopterygota</taxon>
        <taxon>Lepidoptera</taxon>
        <taxon>Glossata</taxon>
        <taxon>Ditrysia</taxon>
        <taxon>Pyraloidea</taxon>
        <taxon>Crambidae</taxon>
        <taxon>Crambinae</taxon>
        <taxon>Diatraea</taxon>
    </lineage>
</organism>
<evidence type="ECO:0000256" key="8">
    <source>
        <dbReference type="ARBA" id="ARBA00022833"/>
    </source>
</evidence>
<dbReference type="SUPFAM" id="SSF54897">
    <property type="entry name" value="Protease propeptides/inhibitors"/>
    <property type="match status" value="1"/>
</dbReference>
<dbReference type="PANTHER" id="PTHR11705">
    <property type="entry name" value="PROTEASE FAMILY M14 CARBOXYPEPTIDASE A,B"/>
    <property type="match status" value="1"/>
</dbReference>
<dbReference type="PRINTS" id="PR00765">
    <property type="entry name" value="CRBOXYPTASEA"/>
</dbReference>
<protein>
    <recommendedName>
        <fullName evidence="12">Peptidase M14 domain-containing protein</fullName>
    </recommendedName>
</protein>
<keyword evidence="4" id="KW-0645">Protease</keyword>
<keyword evidence="8" id="KW-0862">Zinc</keyword>
<dbReference type="AlphaFoldDB" id="A0A9N9QSU5"/>
<evidence type="ECO:0000259" key="12">
    <source>
        <dbReference type="PROSITE" id="PS52035"/>
    </source>
</evidence>
<dbReference type="Pfam" id="PF02244">
    <property type="entry name" value="Propep_M14"/>
    <property type="match status" value="1"/>
</dbReference>
<dbReference type="Pfam" id="PF00246">
    <property type="entry name" value="Peptidase_M14"/>
    <property type="match status" value="1"/>
</dbReference>
<evidence type="ECO:0000256" key="1">
    <source>
        <dbReference type="ARBA" id="ARBA00001947"/>
    </source>
</evidence>
<dbReference type="PROSITE" id="PS52035">
    <property type="entry name" value="PEPTIDASE_M14"/>
    <property type="match status" value="1"/>
</dbReference>
<dbReference type="Proteomes" id="UP001153714">
    <property type="component" value="Chromosome 1"/>
</dbReference>
<evidence type="ECO:0000256" key="2">
    <source>
        <dbReference type="ARBA" id="ARBA00005988"/>
    </source>
</evidence>
<keyword evidence="6" id="KW-0732">Signal</keyword>
<keyword evidence="5" id="KW-0479">Metal-binding</keyword>
<dbReference type="EMBL" id="OU893332">
    <property type="protein sequence ID" value="CAG9782207.1"/>
    <property type="molecule type" value="Genomic_DNA"/>
</dbReference>
<dbReference type="Gene3D" id="3.40.630.10">
    <property type="entry name" value="Zn peptidases"/>
    <property type="match status" value="1"/>
</dbReference>
<dbReference type="Gene3D" id="3.30.70.340">
    <property type="entry name" value="Metallocarboxypeptidase-like"/>
    <property type="match status" value="1"/>
</dbReference>
<feature type="domain" description="Peptidase M14" evidence="12">
    <location>
        <begin position="68"/>
        <end position="297"/>
    </location>
</feature>
<comment type="cofactor">
    <cofactor evidence="1">
        <name>Zn(2+)</name>
        <dbReference type="ChEBI" id="CHEBI:29105"/>
    </cofactor>
</comment>
<evidence type="ECO:0000256" key="6">
    <source>
        <dbReference type="ARBA" id="ARBA00022729"/>
    </source>
</evidence>
<dbReference type="PANTHER" id="PTHR11705:SF91">
    <property type="entry name" value="FI01817P-RELATED"/>
    <property type="match status" value="1"/>
</dbReference>
<name>A0A9N9QSU5_9NEOP</name>
<evidence type="ECO:0000313" key="13">
    <source>
        <dbReference type="EMBL" id="CAG9782207.1"/>
    </source>
</evidence>
<reference evidence="13" key="2">
    <citation type="submission" date="2022-10" db="EMBL/GenBank/DDBJ databases">
        <authorList>
            <consortium name="ENA_rothamsted_submissions"/>
            <consortium name="culmorum"/>
            <person name="King R."/>
        </authorList>
    </citation>
    <scope>NUCLEOTIDE SEQUENCE</scope>
</reference>
<dbReference type="GO" id="GO:0008270">
    <property type="term" value="F:zinc ion binding"/>
    <property type="evidence" value="ECO:0007669"/>
    <property type="project" value="InterPro"/>
</dbReference>
<comment type="caution">
    <text evidence="11">Lacks conserved residue(s) required for the propagation of feature annotation.</text>
</comment>
<dbReference type="InterPro" id="IPR036990">
    <property type="entry name" value="M14A-like_propep"/>
</dbReference>
<keyword evidence="10" id="KW-1015">Disulfide bond</keyword>
<dbReference type="InterPro" id="IPR000834">
    <property type="entry name" value="Peptidase_M14"/>
</dbReference>
<dbReference type="FunFam" id="3.40.630.10:FF:000084">
    <property type="entry name" value="Carboxypeptidase B2"/>
    <property type="match status" value="1"/>
</dbReference>
<sequence>MKDINVDIWHVDDRNIDFLLNGNDTGYWKSFLESQNISHTVLIDDVQKAIEKEAALKISGSRKVNWDSYAQLADIYAYLKSKADAHPKNCILRTIGKTNQNKEIKMLKVTNGKIGNGAVLIEAGMHGREWLGVSSLLYFVETITSNFNTQPGYIRHKDWYIIPVANPDGYEYSMNKDRLWRKNRRRLSGQCDGVDVSRNFDAFWGSKGASPDTCANNYFGPYVFSEKESIAIRAMNGVHKMRNYKFNMNIKSIRGSGMAVDWAYQQGIQHSYLIESRSRYFQVDLGLGLGFRTITHC</sequence>
<gene>
    <name evidence="13" type="ORF">DIATSA_LOCUS487</name>
</gene>
<reference evidence="13" key="1">
    <citation type="submission" date="2021-12" db="EMBL/GenBank/DDBJ databases">
        <authorList>
            <person name="King R."/>
        </authorList>
    </citation>
    <scope>NUCLEOTIDE SEQUENCE</scope>
</reference>
<dbReference type="GO" id="GO:0006508">
    <property type="term" value="P:proteolysis"/>
    <property type="evidence" value="ECO:0007669"/>
    <property type="project" value="UniProtKB-KW"/>
</dbReference>
<keyword evidence="3" id="KW-0121">Carboxypeptidase</keyword>
<dbReference type="InterPro" id="IPR003146">
    <property type="entry name" value="M14A_act_pep"/>
</dbReference>
<evidence type="ECO:0000256" key="4">
    <source>
        <dbReference type="ARBA" id="ARBA00022670"/>
    </source>
</evidence>
<evidence type="ECO:0000256" key="10">
    <source>
        <dbReference type="ARBA" id="ARBA00023157"/>
    </source>
</evidence>
<dbReference type="SMART" id="SM00631">
    <property type="entry name" value="Zn_pept"/>
    <property type="match status" value="1"/>
</dbReference>
<keyword evidence="7" id="KW-0378">Hydrolase</keyword>
<evidence type="ECO:0000256" key="5">
    <source>
        <dbReference type="ARBA" id="ARBA00022723"/>
    </source>
</evidence>
<evidence type="ECO:0000256" key="9">
    <source>
        <dbReference type="ARBA" id="ARBA00023049"/>
    </source>
</evidence>
<dbReference type="GO" id="GO:0004181">
    <property type="term" value="F:metallocarboxypeptidase activity"/>
    <property type="evidence" value="ECO:0007669"/>
    <property type="project" value="InterPro"/>
</dbReference>